<dbReference type="GO" id="GO:0005737">
    <property type="term" value="C:cytoplasm"/>
    <property type="evidence" value="ECO:0007669"/>
    <property type="project" value="TreeGrafter"/>
</dbReference>
<dbReference type="AlphaFoldDB" id="A0AAD4Q7I2"/>
<protein>
    <submittedName>
        <fullName evidence="1">Uncharacterized protein</fullName>
    </submittedName>
</protein>
<dbReference type="Proteomes" id="UP001201163">
    <property type="component" value="Unassembled WGS sequence"/>
</dbReference>
<proteinExistence type="predicted"/>
<organism evidence="1 2">
    <name type="scientific">Lactarius akahatsu</name>
    <dbReference type="NCBI Taxonomy" id="416441"/>
    <lineage>
        <taxon>Eukaryota</taxon>
        <taxon>Fungi</taxon>
        <taxon>Dikarya</taxon>
        <taxon>Basidiomycota</taxon>
        <taxon>Agaricomycotina</taxon>
        <taxon>Agaricomycetes</taxon>
        <taxon>Russulales</taxon>
        <taxon>Russulaceae</taxon>
        <taxon>Lactarius</taxon>
    </lineage>
</organism>
<dbReference type="PANTHER" id="PTHR28110">
    <property type="entry name" value="TRANSMEMBRANE PROTEIN"/>
    <property type="match status" value="1"/>
</dbReference>
<evidence type="ECO:0000313" key="1">
    <source>
        <dbReference type="EMBL" id="KAH8984528.1"/>
    </source>
</evidence>
<evidence type="ECO:0000313" key="2">
    <source>
        <dbReference type="Proteomes" id="UP001201163"/>
    </source>
</evidence>
<dbReference type="InterPro" id="IPR055323">
    <property type="entry name" value="C57A10.07/YOR238W"/>
</dbReference>
<accession>A0AAD4Q7I2</accession>
<dbReference type="PANTHER" id="PTHR28110:SF1">
    <property type="entry name" value="TRANSMEMBRANE PROTEIN"/>
    <property type="match status" value="1"/>
</dbReference>
<name>A0AAD4Q7I2_9AGAM</name>
<sequence>MAFGQERTLKTPKVRIYGSSHRIREDASVCLYSTHTSLLSDSQIASEDPKALLVFSRSSTSPECDVRVRIVPALRTRHRPSPAHGQVHANDDRRLSARLVPNVFSVARFRELVGAYPARITIVGHDFKWRRFEQPH</sequence>
<reference evidence="1" key="1">
    <citation type="submission" date="2022-01" db="EMBL/GenBank/DDBJ databases">
        <title>Comparative genomics reveals a dynamic genome evolution in the ectomycorrhizal milk-cap (Lactarius) mushrooms.</title>
        <authorList>
            <consortium name="DOE Joint Genome Institute"/>
            <person name="Lebreton A."/>
            <person name="Tang N."/>
            <person name="Kuo A."/>
            <person name="LaButti K."/>
            <person name="Drula E."/>
            <person name="Barry K."/>
            <person name="Clum A."/>
            <person name="Lipzen A."/>
            <person name="Mousain D."/>
            <person name="Ng V."/>
            <person name="Wang R."/>
            <person name="Wang X."/>
            <person name="Dai Y."/>
            <person name="Henrissat B."/>
            <person name="Grigoriev I.V."/>
            <person name="Guerin-Laguette A."/>
            <person name="Yu F."/>
            <person name="Martin F.M."/>
        </authorList>
    </citation>
    <scope>NUCLEOTIDE SEQUENCE</scope>
    <source>
        <strain evidence="1">QP</strain>
    </source>
</reference>
<keyword evidence="2" id="KW-1185">Reference proteome</keyword>
<gene>
    <name evidence="1" type="ORF">EDB92DRAFT_1483933</name>
</gene>
<dbReference type="EMBL" id="JAKELL010000075">
    <property type="protein sequence ID" value="KAH8984528.1"/>
    <property type="molecule type" value="Genomic_DNA"/>
</dbReference>
<comment type="caution">
    <text evidence="1">The sequence shown here is derived from an EMBL/GenBank/DDBJ whole genome shotgun (WGS) entry which is preliminary data.</text>
</comment>